<reference evidence="3" key="1">
    <citation type="submission" date="2016-10" db="EMBL/GenBank/DDBJ databases">
        <authorList>
            <person name="Varghese N."/>
            <person name="Submissions S."/>
        </authorList>
    </citation>
    <scope>NUCLEOTIDE SEQUENCE [LARGE SCALE GENOMIC DNA]</scope>
    <source>
        <strain evidence="3">DSM 23256</strain>
    </source>
</reference>
<keyword evidence="1" id="KW-0472">Membrane</keyword>
<dbReference type="STRING" id="1123285.SAMN05660235_00450"/>
<keyword evidence="3" id="KW-1185">Reference proteome</keyword>
<feature type="transmembrane region" description="Helical" evidence="1">
    <location>
        <begin position="6"/>
        <end position="24"/>
    </location>
</feature>
<keyword evidence="1" id="KW-1133">Transmembrane helix</keyword>
<accession>A0A1G7IBY9</accession>
<dbReference type="InterPro" id="IPR014198">
    <property type="entry name" value="Spore_III_AB"/>
</dbReference>
<dbReference type="OrthoDB" id="1957909at2"/>
<dbReference type="Proteomes" id="UP000243333">
    <property type="component" value="Unassembled WGS sequence"/>
</dbReference>
<dbReference type="Pfam" id="PF09548">
    <property type="entry name" value="Spore_III_AB"/>
    <property type="match status" value="1"/>
</dbReference>
<sequence>MWLKLTGSLLVVTAGTAIGFLMAWRYSERPRQIAQIISCLVSLKSYINYAAMPLPEALARCSAGINGPVADLFGRMAQLLQKESWLTPQEALRRALDQADSRLVLGRPEIEALLLLGANLGAMNREEQQKQLDLVQHELEKAEREAIAQRDPNMKMYRYLGVCGSLAIVILLV</sequence>
<evidence type="ECO:0000313" key="2">
    <source>
        <dbReference type="EMBL" id="SDF10222.1"/>
    </source>
</evidence>
<gene>
    <name evidence="2" type="ORF">SAMN05660235_00450</name>
</gene>
<evidence type="ECO:0000313" key="3">
    <source>
        <dbReference type="Proteomes" id="UP000243333"/>
    </source>
</evidence>
<dbReference type="PIRSF" id="PIRSF021435">
    <property type="entry name" value="SpoIIIAB"/>
    <property type="match status" value="1"/>
</dbReference>
<name>A0A1G7IBY9_9FIRM</name>
<dbReference type="EMBL" id="FNBU01000002">
    <property type="protein sequence ID" value="SDF10222.1"/>
    <property type="molecule type" value="Genomic_DNA"/>
</dbReference>
<evidence type="ECO:0000256" key="1">
    <source>
        <dbReference type="SAM" id="Phobius"/>
    </source>
</evidence>
<organism evidence="2 3">
    <name type="scientific">Sporolituus thermophilus DSM 23256</name>
    <dbReference type="NCBI Taxonomy" id="1123285"/>
    <lineage>
        <taxon>Bacteria</taxon>
        <taxon>Bacillati</taxon>
        <taxon>Bacillota</taxon>
        <taxon>Negativicutes</taxon>
        <taxon>Selenomonadales</taxon>
        <taxon>Sporomusaceae</taxon>
        <taxon>Sporolituus</taxon>
    </lineage>
</organism>
<keyword evidence="1" id="KW-0812">Transmembrane</keyword>
<protein>
    <submittedName>
        <fullName evidence="2">Stage III sporulation protein AB</fullName>
    </submittedName>
</protein>
<proteinExistence type="predicted"/>
<dbReference type="AlphaFoldDB" id="A0A1G7IBY9"/>
<dbReference type="RefSeq" id="WP_093687678.1">
    <property type="nucleotide sequence ID" value="NZ_FNBU01000002.1"/>
</dbReference>